<dbReference type="AlphaFoldDB" id="H3KBW1"/>
<dbReference type="PANTHER" id="PTHR24567">
    <property type="entry name" value="CRP FAMILY TRANSCRIPTIONAL REGULATORY PROTEIN"/>
    <property type="match status" value="1"/>
</dbReference>
<keyword evidence="1" id="KW-0805">Transcription regulation</keyword>
<dbReference type="InterPro" id="IPR018490">
    <property type="entry name" value="cNMP-bd_dom_sf"/>
</dbReference>
<dbReference type="Proteomes" id="UP000004956">
    <property type="component" value="Unassembled WGS sequence"/>
</dbReference>
<dbReference type="InterPro" id="IPR000595">
    <property type="entry name" value="cNMP-bd_dom"/>
</dbReference>
<dbReference type="GO" id="GO:0003677">
    <property type="term" value="F:DNA binding"/>
    <property type="evidence" value="ECO:0007669"/>
    <property type="project" value="UniProtKB-KW"/>
</dbReference>
<dbReference type="Gene3D" id="2.60.120.10">
    <property type="entry name" value="Jelly Rolls"/>
    <property type="match status" value="1"/>
</dbReference>
<reference evidence="7 8" key="1">
    <citation type="submission" date="2011-11" db="EMBL/GenBank/DDBJ databases">
        <authorList>
            <person name="Weinstock G."/>
            <person name="Sodergren E."/>
            <person name="Clifton S."/>
            <person name="Fulton L."/>
            <person name="Fulton B."/>
            <person name="Courtney L."/>
            <person name="Fronick C."/>
            <person name="Harrison M."/>
            <person name="Strong C."/>
            <person name="Farmer C."/>
            <person name="Delahaunty K."/>
            <person name="Markovic C."/>
            <person name="Hall O."/>
            <person name="Minx P."/>
            <person name="Tomlinson C."/>
            <person name="Mitreva M."/>
            <person name="Hou S."/>
            <person name="Chen J."/>
            <person name="Wollam A."/>
            <person name="Pepin K.H."/>
            <person name="Johnson M."/>
            <person name="Bhonagiri V."/>
            <person name="Zhang X."/>
            <person name="Suruliraj S."/>
            <person name="Warren W."/>
            <person name="Chinwalla A."/>
            <person name="Mardis E.R."/>
            <person name="Wilson R.K."/>
        </authorList>
    </citation>
    <scope>NUCLEOTIDE SEQUENCE [LARGE SCALE GENOMIC DNA]</scope>
    <source>
        <strain evidence="7 8">YIT 11816</strain>
    </source>
</reference>
<dbReference type="InterPro" id="IPR014710">
    <property type="entry name" value="RmlC-like_jellyroll"/>
</dbReference>
<dbReference type="GO" id="GO:0003700">
    <property type="term" value="F:DNA-binding transcription factor activity"/>
    <property type="evidence" value="ECO:0007669"/>
    <property type="project" value="TreeGrafter"/>
</dbReference>
<keyword evidence="2" id="KW-0238">DNA-binding</keyword>
<dbReference type="PATRIC" id="fig|762967.3.peg.176"/>
<name>H3KBW1_9BURK</name>
<dbReference type="PROSITE" id="PS50042">
    <property type="entry name" value="CNMP_BINDING_3"/>
    <property type="match status" value="1"/>
</dbReference>
<dbReference type="HOGENOM" id="CLU_075053_0_2_4"/>
<evidence type="ECO:0000256" key="1">
    <source>
        <dbReference type="ARBA" id="ARBA00023015"/>
    </source>
</evidence>
<protein>
    <submittedName>
        <fullName evidence="7">Putative fumarate and nitrate reduction regulatory protein</fullName>
    </submittedName>
</protein>
<evidence type="ECO:0000256" key="3">
    <source>
        <dbReference type="ARBA" id="ARBA00023163"/>
    </source>
</evidence>
<evidence type="ECO:0000313" key="7">
    <source>
        <dbReference type="EMBL" id="EHY32391.1"/>
    </source>
</evidence>
<feature type="domain" description="Cyclic nucleotide-binding" evidence="5">
    <location>
        <begin position="30"/>
        <end position="100"/>
    </location>
</feature>
<evidence type="ECO:0000313" key="8">
    <source>
        <dbReference type="Proteomes" id="UP000004956"/>
    </source>
</evidence>
<dbReference type="CDD" id="cd00038">
    <property type="entry name" value="CAP_ED"/>
    <property type="match status" value="1"/>
</dbReference>
<accession>H3KBW1</accession>
<dbReference type="SUPFAM" id="SSF46785">
    <property type="entry name" value="Winged helix' DNA-binding domain"/>
    <property type="match status" value="1"/>
</dbReference>
<dbReference type="PANTHER" id="PTHR24567:SF75">
    <property type="entry name" value="FUMARATE AND NITRATE REDUCTION REGULATORY PROTEIN"/>
    <property type="match status" value="1"/>
</dbReference>
<evidence type="ECO:0000259" key="6">
    <source>
        <dbReference type="PROSITE" id="PS51063"/>
    </source>
</evidence>
<feature type="domain" description="HTH crp-type" evidence="6">
    <location>
        <begin position="164"/>
        <end position="237"/>
    </location>
</feature>
<dbReference type="InterPro" id="IPR012318">
    <property type="entry name" value="HTH_CRP"/>
</dbReference>
<comment type="caution">
    <text evidence="7">The sequence shown here is derived from an EMBL/GenBank/DDBJ whole genome shotgun (WGS) entry which is preliminary data.</text>
</comment>
<dbReference type="NCBIfam" id="NF008365">
    <property type="entry name" value="PRK11161.1"/>
    <property type="match status" value="1"/>
</dbReference>
<dbReference type="EMBL" id="AFBQ01000027">
    <property type="protein sequence ID" value="EHY32391.1"/>
    <property type="molecule type" value="Genomic_DNA"/>
</dbReference>
<keyword evidence="3" id="KW-0804">Transcription</keyword>
<organism evidence="7 8">
    <name type="scientific">Sutterella parvirubra YIT 11816</name>
    <dbReference type="NCBI Taxonomy" id="762967"/>
    <lineage>
        <taxon>Bacteria</taxon>
        <taxon>Pseudomonadati</taxon>
        <taxon>Pseudomonadota</taxon>
        <taxon>Betaproteobacteria</taxon>
        <taxon>Burkholderiales</taxon>
        <taxon>Sutterellaceae</taxon>
        <taxon>Sutterella</taxon>
    </lineage>
</organism>
<dbReference type="SUPFAM" id="SSF51206">
    <property type="entry name" value="cAMP-binding domain-like"/>
    <property type="match status" value="1"/>
</dbReference>
<proteinExistence type="predicted"/>
<gene>
    <name evidence="7" type="ORF">HMPREF9440_00208</name>
</gene>
<dbReference type="InterPro" id="IPR036388">
    <property type="entry name" value="WH-like_DNA-bd_sf"/>
</dbReference>
<feature type="region of interest" description="Disordered" evidence="4">
    <location>
        <begin position="246"/>
        <end position="265"/>
    </location>
</feature>
<dbReference type="CDD" id="cd00092">
    <property type="entry name" value="HTH_CRP"/>
    <property type="match status" value="1"/>
</dbReference>
<sequence>MTDRWEKAPMLNLSSLRVACSNCNLRESCLPTGLSLKEVERVEDLVSTRKRVKRGEALFRVGDSFEAVYAVRLGFLKSIVLSSDGREQVTNFFMAGDMVGVDGIASGVHSCDVIALEDTEVCMIPWETLEDTATSMHAMGSHFMKLLSREIVRQHGVMLLLGSMHAEERLAAFLLSLSQRYEQRGYSRAEFVLRMTRAEIGSYLGLKLETVSRVLSRFSHDGLIDVNQKHVRIFNAEGLRAIVSGVPPENADDTPPARKIPVKKA</sequence>
<dbReference type="STRING" id="762967.HMPREF9440_00208"/>
<dbReference type="PROSITE" id="PS51063">
    <property type="entry name" value="HTH_CRP_2"/>
    <property type="match status" value="1"/>
</dbReference>
<dbReference type="Pfam" id="PF13545">
    <property type="entry name" value="HTH_Crp_2"/>
    <property type="match status" value="1"/>
</dbReference>
<dbReference type="InterPro" id="IPR036390">
    <property type="entry name" value="WH_DNA-bd_sf"/>
</dbReference>
<keyword evidence="8" id="KW-1185">Reference proteome</keyword>
<dbReference type="SMART" id="SM00419">
    <property type="entry name" value="HTH_CRP"/>
    <property type="match status" value="1"/>
</dbReference>
<dbReference type="PRINTS" id="PR00034">
    <property type="entry name" value="HTHCRP"/>
</dbReference>
<dbReference type="Gene3D" id="1.10.10.10">
    <property type="entry name" value="Winged helix-like DNA-binding domain superfamily/Winged helix DNA-binding domain"/>
    <property type="match status" value="1"/>
</dbReference>
<evidence type="ECO:0000259" key="5">
    <source>
        <dbReference type="PROSITE" id="PS50042"/>
    </source>
</evidence>
<dbReference type="SMART" id="SM00100">
    <property type="entry name" value="cNMP"/>
    <property type="match status" value="1"/>
</dbReference>
<dbReference type="RefSeq" id="WP_008540592.1">
    <property type="nucleotide sequence ID" value="NZ_JH604859.1"/>
</dbReference>
<dbReference type="FunFam" id="1.10.10.10:FF:000028">
    <property type="entry name" value="Fumarate/nitrate reduction transcriptional regulator Fnr"/>
    <property type="match status" value="1"/>
</dbReference>
<evidence type="ECO:0000256" key="4">
    <source>
        <dbReference type="SAM" id="MobiDB-lite"/>
    </source>
</evidence>
<dbReference type="InterPro" id="IPR050397">
    <property type="entry name" value="Env_Response_Regulators"/>
</dbReference>
<evidence type="ECO:0000256" key="2">
    <source>
        <dbReference type="ARBA" id="ARBA00023125"/>
    </source>
</evidence>
<dbReference type="Pfam" id="PF00027">
    <property type="entry name" value="cNMP_binding"/>
    <property type="match status" value="1"/>
</dbReference>
<dbReference type="GO" id="GO:0005829">
    <property type="term" value="C:cytosol"/>
    <property type="evidence" value="ECO:0007669"/>
    <property type="project" value="TreeGrafter"/>
</dbReference>